<dbReference type="AlphaFoldDB" id="A0A540K7P7"/>
<dbReference type="PANTHER" id="PTHR47805">
    <property type="entry name" value="SAGA-ASSOCIATED FACTOR 73"/>
    <property type="match status" value="1"/>
</dbReference>
<gene>
    <name evidence="1" type="ORF">C1H46_044219</name>
</gene>
<dbReference type="PANTHER" id="PTHR47805:SF1">
    <property type="entry name" value="SAGA-ASSOCIATED FACTOR 73"/>
    <property type="match status" value="1"/>
</dbReference>
<organism evidence="1 2">
    <name type="scientific">Malus baccata</name>
    <name type="common">Siberian crab apple</name>
    <name type="synonym">Pyrus baccata</name>
    <dbReference type="NCBI Taxonomy" id="106549"/>
    <lineage>
        <taxon>Eukaryota</taxon>
        <taxon>Viridiplantae</taxon>
        <taxon>Streptophyta</taxon>
        <taxon>Embryophyta</taxon>
        <taxon>Tracheophyta</taxon>
        <taxon>Spermatophyta</taxon>
        <taxon>Magnoliopsida</taxon>
        <taxon>eudicotyledons</taxon>
        <taxon>Gunneridae</taxon>
        <taxon>Pentapetalae</taxon>
        <taxon>rosids</taxon>
        <taxon>fabids</taxon>
        <taxon>Rosales</taxon>
        <taxon>Rosaceae</taxon>
        <taxon>Amygdaloideae</taxon>
        <taxon>Maleae</taxon>
        <taxon>Malus</taxon>
    </lineage>
</organism>
<evidence type="ECO:0000313" key="2">
    <source>
        <dbReference type="Proteomes" id="UP000315295"/>
    </source>
</evidence>
<sequence>MRVSMVCSLGSGRMAVMARLLAGGTVSQSITEDVGHQKFAAQIICRELSEANEANLLDEEDMHVFGLKPMDDPLHLVCCNACKKPVKASQYVAHAGLEETTLELDGSMGQRKPPKKERKKLSIAHSNQSTLVGELERSESIDADDITVSRFQLDGKMGMNPGSFMEAKMNSVYADVTIMMDGSGVSPRNTNGSTSVILPPTKRFKMVAGQQLPLSDDIGTASAVSKLASTQDACPYRDSPKGAIPASEIPYPALKYKKSGQALECCLPIKDCPLPLATKVYYSQRCNRLRSDLSHLYHEAMASTEELCSDMRDSQHLPSLRKPDQILAQNSEVCLGNSVGCQPDGDFSNQLPVDNVPRPEVASVRLTRSKILSKPYSFAGNSVSLKSPSIYYNSSAHGEKFHVILFFLCCGYRKFGGDGNMLLQFDYEIKRELSVGGALIRRRYSNIKPLSLSLEYDTLKPEAHTNLCVNPRSSYGREVKFDPQHIRQRERQIIEI</sequence>
<reference evidence="1 2" key="1">
    <citation type="journal article" date="2019" name="G3 (Bethesda)">
        <title>Sequencing of a Wild Apple (Malus baccata) Genome Unravels the Differences Between Cultivated and Wild Apple Species Regarding Disease Resistance and Cold Tolerance.</title>
        <authorList>
            <person name="Chen X."/>
        </authorList>
    </citation>
    <scope>NUCLEOTIDE SEQUENCE [LARGE SCALE GENOMIC DNA]</scope>
    <source>
        <strain evidence="2">cv. Shandingzi</strain>
        <tissue evidence="1">Leaves</tissue>
    </source>
</reference>
<evidence type="ECO:0008006" key="3">
    <source>
        <dbReference type="Google" id="ProtNLM"/>
    </source>
</evidence>
<name>A0A540K7P7_MALBA</name>
<evidence type="ECO:0000313" key="1">
    <source>
        <dbReference type="EMBL" id="TQD70246.1"/>
    </source>
</evidence>
<keyword evidence="2" id="KW-1185">Reference proteome</keyword>
<dbReference type="Proteomes" id="UP000315295">
    <property type="component" value="Unassembled WGS sequence"/>
</dbReference>
<proteinExistence type="predicted"/>
<accession>A0A540K7P7</accession>
<dbReference type="GO" id="GO:0000124">
    <property type="term" value="C:SAGA complex"/>
    <property type="evidence" value="ECO:0007669"/>
    <property type="project" value="InterPro"/>
</dbReference>
<comment type="caution">
    <text evidence="1">The sequence shown here is derived from an EMBL/GenBank/DDBJ whole genome shotgun (WGS) entry which is preliminary data.</text>
</comment>
<dbReference type="InterPro" id="IPR037804">
    <property type="entry name" value="SGF73"/>
</dbReference>
<protein>
    <recommendedName>
        <fullName evidence="3">SCA7 domain-containing protein</fullName>
    </recommendedName>
</protein>
<dbReference type="EMBL" id="VIEB01001897">
    <property type="protein sequence ID" value="TQD70246.1"/>
    <property type="molecule type" value="Genomic_DNA"/>
</dbReference>